<keyword evidence="2" id="KW-0812">Transmembrane</keyword>
<feature type="transmembrane region" description="Helical" evidence="2">
    <location>
        <begin position="31"/>
        <end position="53"/>
    </location>
</feature>
<feature type="region of interest" description="Disordered" evidence="1">
    <location>
        <begin position="1"/>
        <end position="22"/>
    </location>
</feature>
<protein>
    <submittedName>
        <fullName evidence="3">Uncharacterized protein</fullName>
    </submittedName>
</protein>
<dbReference type="EMBL" id="LVVM01004948">
    <property type="protein sequence ID" value="OJA11762.1"/>
    <property type="molecule type" value="Genomic_DNA"/>
</dbReference>
<accession>A0A1J8QQV1</accession>
<name>A0A1J8QQV1_9AGAM</name>
<evidence type="ECO:0000256" key="1">
    <source>
        <dbReference type="SAM" id="MobiDB-lite"/>
    </source>
</evidence>
<keyword evidence="2" id="KW-1133">Transmembrane helix</keyword>
<organism evidence="3 4">
    <name type="scientific">Rhizopogon vesiculosus</name>
    <dbReference type="NCBI Taxonomy" id="180088"/>
    <lineage>
        <taxon>Eukaryota</taxon>
        <taxon>Fungi</taxon>
        <taxon>Dikarya</taxon>
        <taxon>Basidiomycota</taxon>
        <taxon>Agaricomycotina</taxon>
        <taxon>Agaricomycetes</taxon>
        <taxon>Agaricomycetidae</taxon>
        <taxon>Boletales</taxon>
        <taxon>Suillineae</taxon>
        <taxon>Rhizopogonaceae</taxon>
        <taxon>Rhizopogon</taxon>
    </lineage>
</organism>
<proteinExistence type="predicted"/>
<sequence length="259" mass="28207">MSSSTSTSPTPIDTPSNSSSSSTSGNPFHDLITFFAFAFVLAAFGVCVARLTVICRARRMREARLEPWFQRDRGRRALVPPVLWEIWPSPLTSTQKAAGASSFEWQSIQPVSASLIRTHSSKAAHASAPAFGLSDPAIPANPSTRSLPNNSQSSSTESPAQSRPWFASRLAHPFNVAIWPWRRSRAPHDSAAPDMSKGKEIEIDYSLEAVNITVMVCMPYPAHPCRIDGEGSSNRPGRRDDALREYQIGVAQVPQTSSA</sequence>
<comment type="caution">
    <text evidence="3">The sequence shown here is derived from an EMBL/GenBank/DDBJ whole genome shotgun (WGS) entry which is preliminary data.</text>
</comment>
<dbReference type="Proteomes" id="UP000183567">
    <property type="component" value="Unassembled WGS sequence"/>
</dbReference>
<evidence type="ECO:0000313" key="3">
    <source>
        <dbReference type="EMBL" id="OJA11762.1"/>
    </source>
</evidence>
<keyword evidence="4" id="KW-1185">Reference proteome</keyword>
<keyword evidence="2" id="KW-0472">Membrane</keyword>
<evidence type="ECO:0000313" key="4">
    <source>
        <dbReference type="Proteomes" id="UP000183567"/>
    </source>
</evidence>
<feature type="region of interest" description="Disordered" evidence="1">
    <location>
        <begin position="138"/>
        <end position="162"/>
    </location>
</feature>
<dbReference type="AlphaFoldDB" id="A0A1J8QQV1"/>
<gene>
    <name evidence="3" type="ORF">AZE42_06323</name>
</gene>
<dbReference type="OrthoDB" id="2689324at2759"/>
<feature type="compositionally biased region" description="Low complexity" evidence="1">
    <location>
        <begin position="143"/>
        <end position="162"/>
    </location>
</feature>
<evidence type="ECO:0000256" key="2">
    <source>
        <dbReference type="SAM" id="Phobius"/>
    </source>
</evidence>
<reference evidence="3 4" key="1">
    <citation type="submission" date="2016-03" db="EMBL/GenBank/DDBJ databases">
        <title>Comparative genomics of the ectomycorrhizal sister species Rhizopogon vinicolor and Rhizopogon vesiculosus (Basidiomycota: Boletales) reveals a divergence of the mating type B locus.</title>
        <authorList>
            <person name="Mujic A.B."/>
            <person name="Kuo A."/>
            <person name="Tritt A."/>
            <person name="Lipzen A."/>
            <person name="Chen C."/>
            <person name="Johnson J."/>
            <person name="Sharma A."/>
            <person name="Barry K."/>
            <person name="Grigoriev I.V."/>
            <person name="Spatafora J.W."/>
        </authorList>
    </citation>
    <scope>NUCLEOTIDE SEQUENCE [LARGE SCALE GENOMIC DNA]</scope>
    <source>
        <strain evidence="3 4">AM-OR11-056</strain>
    </source>
</reference>